<dbReference type="Proteomes" id="UP000614334">
    <property type="component" value="Unassembled WGS sequence"/>
</dbReference>
<proteinExistence type="predicted"/>
<accession>A0A8H7I4U0</accession>
<gene>
    <name evidence="2" type="ORF">RHS01_10037</name>
</gene>
<feature type="compositionally biased region" description="Polar residues" evidence="1">
    <location>
        <begin position="638"/>
        <end position="654"/>
    </location>
</feature>
<name>A0A8H7I4U0_9AGAM</name>
<feature type="compositionally biased region" description="Basic and acidic residues" evidence="1">
    <location>
        <begin position="129"/>
        <end position="140"/>
    </location>
</feature>
<comment type="caution">
    <text evidence="2">The sequence shown here is derived from an EMBL/GenBank/DDBJ whole genome shotgun (WGS) entry which is preliminary data.</text>
</comment>
<reference evidence="2" key="1">
    <citation type="submission" date="2020-09" db="EMBL/GenBank/DDBJ databases">
        <title>Comparative genome analyses of four rice-infecting Rhizoctonia solani isolates reveal extensive enrichment of homogalacturonan modification genes.</title>
        <authorList>
            <person name="Lee D.-Y."/>
            <person name="Jeon J."/>
            <person name="Kim K.-T."/>
            <person name="Cheong K."/>
            <person name="Song H."/>
            <person name="Choi G."/>
            <person name="Ko J."/>
            <person name="Opiyo S.O."/>
            <person name="Zuo S."/>
            <person name="Madhav S."/>
            <person name="Lee Y.-H."/>
            <person name="Wang G.-L."/>
        </authorList>
    </citation>
    <scope>NUCLEOTIDE SEQUENCE</scope>
    <source>
        <strain evidence="2">AG1-IA B2</strain>
    </source>
</reference>
<dbReference type="EMBL" id="JACYCF010000027">
    <property type="protein sequence ID" value="KAF8749546.1"/>
    <property type="molecule type" value="Genomic_DNA"/>
</dbReference>
<protein>
    <submittedName>
        <fullName evidence="2">Uncharacterized protein</fullName>
    </submittedName>
</protein>
<dbReference type="AlphaFoldDB" id="A0A8H7I4U0"/>
<evidence type="ECO:0000313" key="2">
    <source>
        <dbReference type="EMBL" id="KAF8749546.1"/>
    </source>
</evidence>
<sequence length="1116" mass="124002">MPPGQSIPQPMSTSQSVMDDGDDDAMVKAFKLNSVERAWVIDKFYPEFLTNKAHRGARNKPNGKTFAHSTVTDAYIAHHWGSWSEQRKEKYKPKLRDVIYNLFNNRLSHDETAQKANEASKAPKKPKKISPENEWSRNNPHEVQREMNKYLENTPGSSWSIGSVRHVTCRTFEGLPSDQKQYWQDQAEAERQRQNAVLPYQGENLVHYISDWMKLLNRLALDGEHCGNLSLAAFVGWQSIDSNGVPVQNVDIYTSDNIAAFKDSPEQIEAHAKFTHWLEGHTGIAIGGGDPAPAVIPNPKFHNRPEMPLLAGKPKVALLRQQNRDFINADWCNLLWWVGPVPWSILVDADRQGQLRTWIYGWPEDLKFEEPSNQNLAESLRVYELLRARQDGLAVDQQFRFKRVFGSSAQRQYRASADYDGPVDKPQGEPEELGPWLGLASVSNMSTVVLIPDAVLTFICGFLSPVDPLLSAKVIKTLEMVNTIEEHGPHTTPQGIWGLANVNNPLPVLMPARKLSTPSVLALRIINDFWVPDSYGMSTYAAQTTLECGSIGSEHQESPVPRASSLDLDSLGHGEFYKICKYFDAWSDLCKQSVSILSKSSHERIHSGDNIAGLAGTLDKDLTVSDSGDSNEPPCMDTMQSTKATGKDTAQASQHAPEEDTAPVAPNQLDTGSNLEERILGNETVPIILDNALFQPTPQRQSTTDFDQRKHIFGLFAAQPDIPTIAADPEDIAKEAKLCLTEAQAAVSRWHALDTLYNIPYPLAAMRHAQALSQRADESIRPLVVIILLHWFNFNRCRDLWPQVKLAHQGVLLSLRKLSQICKALEDLVRSEAQSQVALKKFGKILAEVRAQSLVCRAIVEPLKQLENISTYHANNLKDLWDTDIFELDPTRVAQLVHGLDVWRDQAKGTLSKLSVGWEMATIRVTQLCGNTKGKILQQYQLTFALNPNPSHHADVALPRLVTPKPEDTTVPDVAQAVPPPPLEQGIQSPTPDCLQTWELALPEQQDLAATGTGNEELPTPQVIEDEVHSILNNIAAVDGGPLVTVSADNVEAQSETAPVSGRQSEPRCSTCAQVTLAGGEILQPKATRLDVPANVLRRSKRGESWVMQRQRGKWG</sequence>
<evidence type="ECO:0000256" key="1">
    <source>
        <dbReference type="SAM" id="MobiDB-lite"/>
    </source>
</evidence>
<feature type="compositionally biased region" description="Polar residues" evidence="1">
    <location>
        <begin position="1"/>
        <end position="17"/>
    </location>
</feature>
<evidence type="ECO:0000313" key="3">
    <source>
        <dbReference type="Proteomes" id="UP000614334"/>
    </source>
</evidence>
<feature type="region of interest" description="Disordered" evidence="1">
    <location>
        <begin position="622"/>
        <end position="670"/>
    </location>
</feature>
<feature type="region of interest" description="Disordered" evidence="1">
    <location>
        <begin position="1"/>
        <end position="20"/>
    </location>
</feature>
<organism evidence="2 3">
    <name type="scientific">Rhizoctonia solani</name>
    <dbReference type="NCBI Taxonomy" id="456999"/>
    <lineage>
        <taxon>Eukaryota</taxon>
        <taxon>Fungi</taxon>
        <taxon>Dikarya</taxon>
        <taxon>Basidiomycota</taxon>
        <taxon>Agaricomycotina</taxon>
        <taxon>Agaricomycetes</taxon>
        <taxon>Cantharellales</taxon>
        <taxon>Ceratobasidiaceae</taxon>
        <taxon>Rhizoctonia</taxon>
    </lineage>
</organism>
<feature type="region of interest" description="Disordered" evidence="1">
    <location>
        <begin position="110"/>
        <end position="140"/>
    </location>
</feature>